<evidence type="ECO:0000313" key="2">
    <source>
        <dbReference type="EMBL" id="CAL4102222.1"/>
    </source>
</evidence>
<reference evidence="2 3" key="1">
    <citation type="submission" date="2024-05" db="EMBL/GenBank/DDBJ databases">
        <authorList>
            <person name="Wallberg A."/>
        </authorList>
    </citation>
    <scope>NUCLEOTIDE SEQUENCE [LARGE SCALE GENOMIC DNA]</scope>
</reference>
<gene>
    <name evidence="2" type="ORF">MNOR_LOCUS17227</name>
</gene>
<accession>A0AAV2QUW0</accession>
<organism evidence="2 3">
    <name type="scientific">Meganyctiphanes norvegica</name>
    <name type="common">Northern krill</name>
    <name type="synonym">Thysanopoda norvegica</name>
    <dbReference type="NCBI Taxonomy" id="48144"/>
    <lineage>
        <taxon>Eukaryota</taxon>
        <taxon>Metazoa</taxon>
        <taxon>Ecdysozoa</taxon>
        <taxon>Arthropoda</taxon>
        <taxon>Crustacea</taxon>
        <taxon>Multicrustacea</taxon>
        <taxon>Malacostraca</taxon>
        <taxon>Eumalacostraca</taxon>
        <taxon>Eucarida</taxon>
        <taxon>Euphausiacea</taxon>
        <taxon>Euphausiidae</taxon>
        <taxon>Meganyctiphanes</taxon>
    </lineage>
</organism>
<dbReference type="EMBL" id="CAXKWB010011724">
    <property type="protein sequence ID" value="CAL4102222.1"/>
    <property type="molecule type" value="Genomic_DNA"/>
</dbReference>
<comment type="caution">
    <text evidence="2">The sequence shown here is derived from an EMBL/GenBank/DDBJ whole genome shotgun (WGS) entry which is preliminary data.</text>
</comment>
<evidence type="ECO:0000256" key="1">
    <source>
        <dbReference type="SAM" id="MobiDB-lite"/>
    </source>
</evidence>
<feature type="compositionally biased region" description="Polar residues" evidence="1">
    <location>
        <begin position="32"/>
        <end position="45"/>
    </location>
</feature>
<feature type="region of interest" description="Disordered" evidence="1">
    <location>
        <begin position="436"/>
        <end position="492"/>
    </location>
</feature>
<feature type="region of interest" description="Disordered" evidence="1">
    <location>
        <begin position="294"/>
        <end position="351"/>
    </location>
</feature>
<feature type="region of interest" description="Disordered" evidence="1">
    <location>
        <begin position="235"/>
        <end position="258"/>
    </location>
</feature>
<feature type="compositionally biased region" description="Polar residues" evidence="1">
    <location>
        <begin position="303"/>
        <end position="313"/>
    </location>
</feature>
<feature type="non-terminal residue" evidence="2">
    <location>
        <position position="1051"/>
    </location>
</feature>
<name>A0AAV2QUW0_MEGNR</name>
<feature type="region of interest" description="Disordered" evidence="1">
    <location>
        <begin position="1"/>
        <end position="45"/>
    </location>
</feature>
<proteinExistence type="predicted"/>
<dbReference type="AlphaFoldDB" id="A0AAV2QUW0"/>
<dbReference type="Proteomes" id="UP001497623">
    <property type="component" value="Unassembled WGS sequence"/>
</dbReference>
<keyword evidence="3" id="KW-1185">Reference proteome</keyword>
<evidence type="ECO:0000313" key="3">
    <source>
        <dbReference type="Proteomes" id="UP001497623"/>
    </source>
</evidence>
<sequence>MASSRRNSSRKRTYEEYTEELNGSSNKKDPGNNFQQSSFHTNQHPQVQGNYLSSITTKTKADVVVNQHTDNMGKPGMTLQLLSNLQNLEREHREKVKIKQQLQTSIPQEAYLHNNIQHKMNFEGGRTFKHQKVDLRTEVSDLYLNIPLRKYQKQMDQMPHYQNHRPVQDQGIVRKQNFSNFSEHKNQEIPSQQLLNEEMREKSMAIKHTQNNSNIVKCEKPPLIPLQQVNEGSKLSSKLPTCDKQEQSHLPKYRKQTRQSTRLIIDETKKSEQLDSLKGPVYVHPKKMYLDHTAKSNKKIPSAGTSYSSSINDADTHKIPTMEPPSKRISSSDSFHEMPHSSDMSPTVDGYVPTTFSTAPLPDLISTAAVPTTPTTPDYLPSLPSFDRVSSNPGYDAYLDNMTLSYVYKSQYDALKSAREPDDSIYRHYSNTSSEALRRSSVISNTSSEPMRRSSVISYCSDNQSENSAPSLMSPVSNQERPSLSGSDQQSEFYETNVENNQIENQNNRTKKLPSISTFNLPWKCPDQFENSIQQDIFNNRNYDTMNSEAFFHKAHPHSNPYISNRTDKAYMTNKCYSTNASSNPMKSRVIKIKREPETDDDVFREPTTRSVQNSSPHRYRHQQTEPVYVHSFLTHTDEATQMDSYKRNTEDDALTENKSHFLDYIYHRVNEDNNLALNKDTMAVATQNTDMQPDYCDISKKCMGQFDISPSKTQNIPLNLSVHNNVTKPVSSIVTSFPNTNYQNIHSIYNKKKAESLQTLTPKTVENFIYKPHTKNKQVKSLKDQSLYCYTCNKTGVLVPPRKKFLHLYFGPHTCQDCNALLLCDVFFFPPNQIGTCKHKRRTPFKFPYQFLSSYLPCEEGSSEVFTVGRYLQKLIFLCFRQPWIESFDKSIATMNSLVNKDIDDYEKTFYGDSLNNDDNTDEEYSKRHLMKNTENSATYISISNYKKYFHDNNMFHGDDIDNMHSVNIPKKTAQLLLSERDDNVLYKSSKTKKIKKKKFHIYETLKAKKAMALKHFDEIAFLLQKQTYIHKDSSVRESIIPSNHNMKHV</sequence>
<protein>
    <submittedName>
        <fullName evidence="2">Uncharacterized protein</fullName>
    </submittedName>
</protein>